<evidence type="ECO:0000256" key="1">
    <source>
        <dbReference type="SAM" id="Phobius"/>
    </source>
</evidence>
<keyword evidence="1" id="KW-0812">Transmembrane</keyword>
<dbReference type="GeneID" id="27310948"/>
<proteinExistence type="predicted"/>
<feature type="transmembrane region" description="Helical" evidence="1">
    <location>
        <begin position="395"/>
        <end position="417"/>
    </location>
</feature>
<dbReference type="Pfam" id="PF26616">
    <property type="entry name" value="CorA-like"/>
    <property type="match status" value="1"/>
</dbReference>
<evidence type="ECO:0000313" key="4">
    <source>
        <dbReference type="Proteomes" id="UP000053259"/>
    </source>
</evidence>
<reference evidence="3 4" key="1">
    <citation type="submission" date="2015-01" db="EMBL/GenBank/DDBJ databases">
        <title>The Genome Sequence of Ochroconis gallopava CBS43764.</title>
        <authorList>
            <consortium name="The Broad Institute Genomics Platform"/>
            <person name="Cuomo C."/>
            <person name="de Hoog S."/>
            <person name="Gorbushina A."/>
            <person name="Stielow B."/>
            <person name="Teixiera M."/>
            <person name="Abouelleil A."/>
            <person name="Chapman S.B."/>
            <person name="Priest M."/>
            <person name="Young S.K."/>
            <person name="Wortman J."/>
            <person name="Nusbaum C."/>
            <person name="Birren B."/>
        </authorList>
    </citation>
    <scope>NUCLEOTIDE SEQUENCE [LARGE SCALE GENOMIC DNA]</scope>
    <source>
        <strain evidence="3 4">CBS 43764</strain>
    </source>
</reference>
<dbReference type="Proteomes" id="UP000053259">
    <property type="component" value="Unassembled WGS sequence"/>
</dbReference>
<name>A0A0D2AJ46_9PEZI</name>
<protein>
    <recommendedName>
        <fullName evidence="2">CorA-like transporter domain-containing protein</fullName>
    </recommendedName>
</protein>
<feature type="domain" description="CorA-like transporter" evidence="2">
    <location>
        <begin position="25"/>
        <end position="248"/>
    </location>
</feature>
<dbReference type="InterPro" id="IPR058257">
    <property type="entry name" value="CorA-like_dom"/>
</dbReference>
<sequence length="490" mass="55400">MSHVPESACVAKWPFSLPRDVCDPLVYDLASYSERFQRQSNRIFCSPDETRIKVISLKSENHTFSNAFTFQTFLEQDQMVSDEVRLILIPQFYSWGKLMISEQAMELILNKLKAFPLVFDVIEAFGERTGPTNESLGGIQVIRRNQVETELCFLLKHVEEHGRDEPGDKWSIRQMGVYSCVDNRGPATFVVINPSQTFQQRLKEAKKGCRRPLGSSDVFRLLISCSSTRWRSHINDLEEAFTHLKSKANDAAVASIGNSNGILTIDFGDSQDLRVIADKLLRLDHILETNSRVYRDMVKTIQCQDPNVSLDEKSENHGNIGSSLVETELQRSRVLSLLKRMGSSSELMQNIIAARGLYALQHNGQITTGIMRLAQSDNKMMLDFSRKAQNDARTLKTITILTMIYLPASFVSQVLAMGYIKVETRGSSVSLHFAGEMVVFAVLSISLLAMTLGTWAFLEWRRRVRSTRRLTLPSSGKLDAREQEAKDMIA</sequence>
<keyword evidence="1" id="KW-0472">Membrane</keyword>
<dbReference type="VEuPathDB" id="FungiDB:PV09_02975"/>
<dbReference type="InParanoid" id="A0A0D2AJ46"/>
<accession>A0A0D2AJ46</accession>
<evidence type="ECO:0000313" key="3">
    <source>
        <dbReference type="EMBL" id="KIW06545.1"/>
    </source>
</evidence>
<dbReference type="RefSeq" id="XP_016216414.1">
    <property type="nucleotide sequence ID" value="XM_016356108.1"/>
</dbReference>
<feature type="transmembrane region" description="Helical" evidence="1">
    <location>
        <begin position="437"/>
        <end position="458"/>
    </location>
</feature>
<gene>
    <name evidence="3" type="ORF">PV09_02975</name>
</gene>
<dbReference type="OrthoDB" id="5396681at2759"/>
<keyword evidence="4" id="KW-1185">Reference proteome</keyword>
<dbReference type="Gene3D" id="1.20.58.340">
    <property type="entry name" value="Magnesium transport protein CorA, transmembrane region"/>
    <property type="match status" value="1"/>
</dbReference>
<dbReference type="STRING" id="253628.A0A0D2AJ46"/>
<dbReference type="AlphaFoldDB" id="A0A0D2AJ46"/>
<keyword evidence="1" id="KW-1133">Transmembrane helix</keyword>
<organism evidence="3 4">
    <name type="scientific">Verruconis gallopava</name>
    <dbReference type="NCBI Taxonomy" id="253628"/>
    <lineage>
        <taxon>Eukaryota</taxon>
        <taxon>Fungi</taxon>
        <taxon>Dikarya</taxon>
        <taxon>Ascomycota</taxon>
        <taxon>Pezizomycotina</taxon>
        <taxon>Dothideomycetes</taxon>
        <taxon>Pleosporomycetidae</taxon>
        <taxon>Venturiales</taxon>
        <taxon>Sympoventuriaceae</taxon>
        <taxon>Verruconis</taxon>
    </lineage>
</organism>
<dbReference type="HOGENOM" id="CLU_029947_3_0_1"/>
<dbReference type="EMBL" id="KN847535">
    <property type="protein sequence ID" value="KIW06545.1"/>
    <property type="molecule type" value="Genomic_DNA"/>
</dbReference>
<evidence type="ECO:0000259" key="2">
    <source>
        <dbReference type="Pfam" id="PF26616"/>
    </source>
</evidence>